<name>A0ABU7LBR8_9NOCA</name>
<evidence type="ECO:0000313" key="2">
    <source>
        <dbReference type="EMBL" id="MEE2058988.1"/>
    </source>
</evidence>
<dbReference type="EMBL" id="JAUTXY010000006">
    <property type="protein sequence ID" value="MEE2058988.1"/>
    <property type="molecule type" value="Genomic_DNA"/>
</dbReference>
<sequence>MPTITGSVEDVAGRPATGTLRVRALAVRRNAGADAVVDERTYDIPVVAGVITGSPVVDPGPVQISLSTGGRFRSWEAMVPSGTSVDLWDLIESVVTPPPSATYFKMPPGGADGQVLAKSGGALAWTDPPTGGGGGSLVEDPPGSGLFSPSSAGLTEDPNNPGLYLI</sequence>
<keyword evidence="3" id="KW-1185">Reference proteome</keyword>
<accession>A0ABU7LBR8</accession>
<gene>
    <name evidence="2" type="ORF">Q7514_15815</name>
</gene>
<organism evidence="2 3">
    <name type="scientific">Rhodococcus artemisiae</name>
    <dbReference type="NCBI Taxonomy" id="714159"/>
    <lineage>
        <taxon>Bacteria</taxon>
        <taxon>Bacillati</taxon>
        <taxon>Actinomycetota</taxon>
        <taxon>Actinomycetes</taxon>
        <taxon>Mycobacteriales</taxon>
        <taxon>Nocardiaceae</taxon>
        <taxon>Rhodococcus</taxon>
    </lineage>
</organism>
<evidence type="ECO:0000256" key="1">
    <source>
        <dbReference type="SAM" id="MobiDB-lite"/>
    </source>
</evidence>
<reference evidence="2 3" key="1">
    <citation type="submission" date="2023-07" db="EMBL/GenBank/DDBJ databases">
        <authorList>
            <person name="Girao M."/>
            <person name="Carvalho M.F."/>
        </authorList>
    </citation>
    <scope>NUCLEOTIDE SEQUENCE [LARGE SCALE GENOMIC DNA]</scope>
    <source>
        <strain evidence="2 3">YIM65754</strain>
    </source>
</reference>
<proteinExistence type="predicted"/>
<dbReference type="RefSeq" id="WP_330134217.1">
    <property type="nucleotide sequence ID" value="NZ_JAUTXY010000006.1"/>
</dbReference>
<dbReference type="Proteomes" id="UP001336020">
    <property type="component" value="Unassembled WGS sequence"/>
</dbReference>
<protein>
    <submittedName>
        <fullName evidence="2">Uncharacterized protein</fullName>
    </submittedName>
</protein>
<feature type="region of interest" description="Disordered" evidence="1">
    <location>
        <begin position="122"/>
        <end position="166"/>
    </location>
</feature>
<evidence type="ECO:0000313" key="3">
    <source>
        <dbReference type="Proteomes" id="UP001336020"/>
    </source>
</evidence>
<comment type="caution">
    <text evidence="2">The sequence shown here is derived from an EMBL/GenBank/DDBJ whole genome shotgun (WGS) entry which is preliminary data.</text>
</comment>